<keyword evidence="12" id="KW-1185">Reference proteome</keyword>
<protein>
    <submittedName>
        <fullName evidence="11">Prenylcysteine oxidase</fullName>
    </submittedName>
</protein>
<dbReference type="Gene3D" id="3.50.50.60">
    <property type="entry name" value="FAD/NAD(P)-binding domain"/>
    <property type="match status" value="1"/>
</dbReference>
<name>A0A3N2PU15_SODAK</name>
<dbReference type="InterPro" id="IPR010795">
    <property type="entry name" value="Prenylcys_lyase"/>
</dbReference>
<evidence type="ECO:0000256" key="3">
    <source>
        <dbReference type="ARBA" id="ARBA00022630"/>
    </source>
</evidence>
<dbReference type="PANTHER" id="PTHR15944:SF0">
    <property type="entry name" value="PRENYLCYSTEINE LYASE DOMAIN-CONTAINING PROTEIN"/>
    <property type="match status" value="1"/>
</dbReference>
<comment type="similarity">
    <text evidence="2">Belongs to the prenylcysteine oxidase family.</text>
</comment>
<feature type="region of interest" description="Disordered" evidence="8">
    <location>
        <begin position="529"/>
        <end position="558"/>
    </location>
</feature>
<evidence type="ECO:0000256" key="5">
    <source>
        <dbReference type="ARBA" id="ARBA00022827"/>
    </source>
</evidence>
<keyword evidence="7" id="KW-0325">Glycoprotein</keyword>
<evidence type="ECO:0000313" key="11">
    <source>
        <dbReference type="EMBL" id="ROT37954.1"/>
    </source>
</evidence>
<dbReference type="EMBL" id="ML119056">
    <property type="protein sequence ID" value="ROT37954.1"/>
    <property type="molecule type" value="Genomic_DNA"/>
</dbReference>
<evidence type="ECO:0000256" key="8">
    <source>
        <dbReference type="SAM" id="MobiDB-lite"/>
    </source>
</evidence>
<dbReference type="PIRSF" id="PIRSF036292">
    <property type="entry name" value="Prenylcysteine_oxidase"/>
    <property type="match status" value="1"/>
</dbReference>
<sequence>MWSQLSSLLSAFSLTTASAGTIADDGVRQVAVIGAGAGGSATAYYLQQFAEQAGLAVNISVFEKTGRVGGRTLTVNAYDEPLEAVELGASIFVEINQILFNATQEFNLALREPDSAAEDLLGIWNGDNFVFTQDSQSSGWWNLAKLFWRYGMAPYKTQKLVQSTLQTFMNLYEEPYFPFVSLTQTLGELDLLKITGVTGAQFLAENEISEAFARDIIQAATRVNYASNLAYIHGLETMVSLAPEGAVQVVGGNWQIFDKMLQHSNATVHRNTQVGSIAFKNNTGPGADAKYVLSTRPTGSDAETVEEHYPIAFDKVVVATPWQFADITAKGDVLQQAIDEIPYTKLHVTLFCSPFRLSPGYFNLPPGSKTPDSVLTTLGPDEVPKEGAAGGGKAGFYSISTLRAITNPKTQTEEYLYKVFSPEKLTPEFLSAILGVKVPDTFVSEDGSAAVDEEGAAINPVSWYYPHVFHSYPIQYPRVTFQDLVVGSGLYYTSGMESFISTMETSALMGRNIARLVTDELATLLDGETQQSEPEVQEDLAPVQDGLGLGNDTIPDEL</sequence>
<dbReference type="InterPro" id="IPR017046">
    <property type="entry name" value="Prenylcysteine_Oxase1"/>
</dbReference>
<keyword evidence="5" id="KW-0274">FAD</keyword>
<dbReference type="InterPro" id="IPR036188">
    <property type="entry name" value="FAD/NAD-bd_sf"/>
</dbReference>
<feature type="signal peptide" evidence="9">
    <location>
        <begin position="1"/>
        <end position="19"/>
    </location>
</feature>
<evidence type="ECO:0000313" key="12">
    <source>
        <dbReference type="Proteomes" id="UP000272025"/>
    </source>
</evidence>
<evidence type="ECO:0000256" key="9">
    <source>
        <dbReference type="SAM" id="SignalP"/>
    </source>
</evidence>
<dbReference type="OrthoDB" id="437369at2759"/>
<evidence type="ECO:0000256" key="7">
    <source>
        <dbReference type="ARBA" id="ARBA00023180"/>
    </source>
</evidence>
<gene>
    <name evidence="11" type="ORF">SODALDRAFT_279310</name>
</gene>
<dbReference type="Pfam" id="PF07156">
    <property type="entry name" value="Prenylcys_lyase"/>
    <property type="match status" value="1"/>
</dbReference>
<comment type="cofactor">
    <cofactor evidence="1">
        <name>FAD</name>
        <dbReference type="ChEBI" id="CHEBI:57692"/>
    </cofactor>
</comment>
<dbReference type="PANTHER" id="PTHR15944">
    <property type="entry name" value="FARNESYLCYSTEINE LYASE"/>
    <property type="match status" value="1"/>
</dbReference>
<organism evidence="11 12">
    <name type="scientific">Sodiomyces alkalinus (strain CBS 110278 / VKM F-3762 / F11)</name>
    <name type="common">Alkaliphilic filamentous fungus</name>
    <dbReference type="NCBI Taxonomy" id="1314773"/>
    <lineage>
        <taxon>Eukaryota</taxon>
        <taxon>Fungi</taxon>
        <taxon>Dikarya</taxon>
        <taxon>Ascomycota</taxon>
        <taxon>Pezizomycotina</taxon>
        <taxon>Sordariomycetes</taxon>
        <taxon>Hypocreomycetidae</taxon>
        <taxon>Glomerellales</taxon>
        <taxon>Plectosphaerellaceae</taxon>
        <taxon>Sodiomyces</taxon>
    </lineage>
</organism>
<keyword evidence="3" id="KW-0285">Flavoprotein</keyword>
<dbReference type="GO" id="GO:0001735">
    <property type="term" value="F:prenylcysteine oxidase activity"/>
    <property type="evidence" value="ECO:0007669"/>
    <property type="project" value="InterPro"/>
</dbReference>
<keyword evidence="6" id="KW-0560">Oxidoreductase</keyword>
<dbReference type="SUPFAM" id="SSF51905">
    <property type="entry name" value="FAD/NAD(P)-binding domain"/>
    <property type="match status" value="1"/>
</dbReference>
<evidence type="ECO:0000256" key="1">
    <source>
        <dbReference type="ARBA" id="ARBA00001974"/>
    </source>
</evidence>
<evidence type="ECO:0000256" key="2">
    <source>
        <dbReference type="ARBA" id="ARBA00009967"/>
    </source>
</evidence>
<dbReference type="GeneID" id="39576637"/>
<dbReference type="STRING" id="1314773.A0A3N2PU15"/>
<dbReference type="RefSeq" id="XP_028465760.1">
    <property type="nucleotide sequence ID" value="XM_028608159.1"/>
</dbReference>
<dbReference type="GO" id="GO:0030327">
    <property type="term" value="P:prenylated protein catabolic process"/>
    <property type="evidence" value="ECO:0007669"/>
    <property type="project" value="TreeGrafter"/>
</dbReference>
<reference evidence="11 12" key="1">
    <citation type="journal article" date="2018" name="Mol. Ecol.">
        <title>The obligate alkalophilic soda-lake fungus Sodiomyces alkalinus has shifted to a protein diet.</title>
        <authorList>
            <person name="Grum-Grzhimaylo A.A."/>
            <person name="Falkoski D.L."/>
            <person name="van den Heuvel J."/>
            <person name="Valero-Jimenez C.A."/>
            <person name="Min B."/>
            <person name="Choi I.G."/>
            <person name="Lipzen A."/>
            <person name="Daum C.G."/>
            <person name="Aanen D.K."/>
            <person name="Tsang A."/>
            <person name="Henrissat B."/>
            <person name="Bilanenko E.N."/>
            <person name="de Vries R.P."/>
            <person name="van Kan J.A.L."/>
            <person name="Grigoriev I.V."/>
            <person name="Debets A.J.M."/>
        </authorList>
    </citation>
    <scope>NUCLEOTIDE SEQUENCE [LARGE SCALE GENOMIC DNA]</scope>
    <source>
        <strain evidence="11 12">F11</strain>
    </source>
</reference>
<accession>A0A3N2PU15</accession>
<evidence type="ECO:0000256" key="4">
    <source>
        <dbReference type="ARBA" id="ARBA00022729"/>
    </source>
</evidence>
<dbReference type="AlphaFoldDB" id="A0A3N2PU15"/>
<evidence type="ECO:0000256" key="6">
    <source>
        <dbReference type="ARBA" id="ARBA00023002"/>
    </source>
</evidence>
<dbReference type="Proteomes" id="UP000272025">
    <property type="component" value="Unassembled WGS sequence"/>
</dbReference>
<dbReference type="GO" id="GO:0030328">
    <property type="term" value="P:prenylcysteine catabolic process"/>
    <property type="evidence" value="ECO:0007669"/>
    <property type="project" value="InterPro"/>
</dbReference>
<feature type="chain" id="PRO_5017928023" evidence="9">
    <location>
        <begin position="20"/>
        <end position="558"/>
    </location>
</feature>
<proteinExistence type="inferred from homology"/>
<keyword evidence="4 9" id="KW-0732">Signal</keyword>
<evidence type="ECO:0000259" key="10">
    <source>
        <dbReference type="Pfam" id="PF07156"/>
    </source>
</evidence>
<feature type="domain" description="Prenylcysteine lyase" evidence="10">
    <location>
        <begin position="136"/>
        <end position="522"/>
    </location>
</feature>
<dbReference type="Pfam" id="PF13450">
    <property type="entry name" value="NAD_binding_8"/>
    <property type="match status" value="1"/>
</dbReference>